<evidence type="ECO:0000259" key="1">
    <source>
        <dbReference type="Pfam" id="PF00561"/>
    </source>
</evidence>
<evidence type="ECO:0000313" key="3">
    <source>
        <dbReference type="Proteomes" id="UP000184386"/>
    </source>
</evidence>
<dbReference type="PRINTS" id="PR00111">
    <property type="entry name" value="ABHYDROLASE"/>
</dbReference>
<dbReference type="SUPFAM" id="SSF53474">
    <property type="entry name" value="alpha/beta-Hydrolases"/>
    <property type="match status" value="1"/>
</dbReference>
<dbReference type="RefSeq" id="WP_073280111.1">
    <property type="nucleotide sequence ID" value="NZ_FRAC01000038.1"/>
</dbReference>
<name>A0A1M7BPY1_9FIRM</name>
<organism evidence="2 3">
    <name type="scientific">Anaerocolumna jejuensis DSM 15929</name>
    <dbReference type="NCBI Taxonomy" id="1121322"/>
    <lineage>
        <taxon>Bacteria</taxon>
        <taxon>Bacillati</taxon>
        <taxon>Bacillota</taxon>
        <taxon>Clostridia</taxon>
        <taxon>Lachnospirales</taxon>
        <taxon>Lachnospiraceae</taxon>
        <taxon>Anaerocolumna</taxon>
    </lineage>
</organism>
<keyword evidence="3" id="KW-1185">Reference proteome</keyword>
<dbReference type="AlphaFoldDB" id="A0A1M7BPY1"/>
<sequence>MIKKWTTKDFPVGLYNLHSDPSINFQMNRFYNWTNDRIMLDEMRSASNTIHSYNDLIKSFIELGENSLQKNEKLKAAYYFRGAEFYLPESDPHKQNLRNRFISLASDFYSISENQHYMIPYQNGYLSAYRISPENPKDTVVFFGGFDSYVEELFLMTLIFKDAGYDVICFDGPGQGTALEDYKIPMTHEWEKPVKSILDYFMLNDVTLIGMSLGGYLSLRAAAYEKRVKKVIAYDILTDFFDVLTYQIDPAFRDTFKDMITQKKMEEVNTVLKKLTEKSLMLEWGIMQGMHITGSKSPYEFFHSMISYNTAAFSHLITQDVLLLAGQNDHYVPIKQFTDQISTLTKVHSLTARMFTPEETADTHCQIGNLGLAADVMLNWIEQTQ</sequence>
<dbReference type="InterPro" id="IPR029058">
    <property type="entry name" value="AB_hydrolase_fold"/>
</dbReference>
<feature type="domain" description="AB hydrolase-1" evidence="1">
    <location>
        <begin position="144"/>
        <end position="336"/>
    </location>
</feature>
<dbReference type="STRING" id="1121322.SAMN02745136_05206"/>
<dbReference type="InterPro" id="IPR000073">
    <property type="entry name" value="AB_hydrolase_1"/>
</dbReference>
<accession>A0A1M7BPY1</accession>
<dbReference type="OrthoDB" id="9812921at2"/>
<reference evidence="2 3" key="1">
    <citation type="submission" date="2016-11" db="EMBL/GenBank/DDBJ databases">
        <authorList>
            <person name="Jaros S."/>
            <person name="Januszkiewicz K."/>
            <person name="Wedrychowicz H."/>
        </authorList>
    </citation>
    <scope>NUCLEOTIDE SEQUENCE [LARGE SCALE GENOMIC DNA]</scope>
    <source>
        <strain evidence="2 3">DSM 15929</strain>
    </source>
</reference>
<protein>
    <submittedName>
        <fullName evidence="2">Pimeloyl-ACP methyl ester carboxylesterase</fullName>
    </submittedName>
</protein>
<proteinExistence type="predicted"/>
<evidence type="ECO:0000313" key="2">
    <source>
        <dbReference type="EMBL" id="SHL57082.1"/>
    </source>
</evidence>
<gene>
    <name evidence="2" type="ORF">SAMN02745136_05206</name>
</gene>
<dbReference type="Gene3D" id="3.40.50.1820">
    <property type="entry name" value="alpha/beta hydrolase"/>
    <property type="match status" value="1"/>
</dbReference>
<dbReference type="EMBL" id="FRAC01000038">
    <property type="protein sequence ID" value="SHL57082.1"/>
    <property type="molecule type" value="Genomic_DNA"/>
</dbReference>
<dbReference type="Pfam" id="PF00561">
    <property type="entry name" value="Abhydrolase_1"/>
    <property type="match status" value="1"/>
</dbReference>
<dbReference type="Proteomes" id="UP000184386">
    <property type="component" value="Unassembled WGS sequence"/>
</dbReference>